<dbReference type="SUPFAM" id="SSF48208">
    <property type="entry name" value="Six-hairpin glycosidases"/>
    <property type="match status" value="1"/>
</dbReference>
<evidence type="ECO:0000259" key="2">
    <source>
        <dbReference type="Pfam" id="PF19291"/>
    </source>
</evidence>
<dbReference type="GO" id="GO:0005975">
    <property type="term" value="P:carbohydrate metabolic process"/>
    <property type="evidence" value="ECO:0007669"/>
    <property type="project" value="InterPro"/>
</dbReference>
<dbReference type="PANTHER" id="PTHR31616:SF0">
    <property type="entry name" value="GLUCAN 1,4-ALPHA-GLUCOSIDASE"/>
    <property type="match status" value="1"/>
</dbReference>
<dbReference type="Gene3D" id="1.50.10.10">
    <property type="match status" value="1"/>
</dbReference>
<dbReference type="InterPro" id="IPR045582">
    <property type="entry name" value="Trehalase-like_N"/>
</dbReference>
<keyword evidence="4" id="KW-1185">Reference proteome</keyword>
<feature type="domain" description="Trehalase-like N-terminal" evidence="2">
    <location>
        <begin position="12"/>
        <end position="113"/>
    </location>
</feature>
<evidence type="ECO:0000259" key="1">
    <source>
        <dbReference type="Pfam" id="PF00723"/>
    </source>
</evidence>
<protein>
    <recommendedName>
        <fullName evidence="5">Glycosyl hydrolase</fullName>
    </recommendedName>
</protein>
<name>A0AAD4HYQ3_9PEZI</name>
<dbReference type="InterPro" id="IPR011613">
    <property type="entry name" value="GH15-like"/>
</dbReference>
<sequence>MTGPCPTLNESQTRMHGAGYLPIENYGLIGNMRTCALVGMDGSVDFMCWPEFDSPSIFCRLLDKDKGGYFSIHPAPHLSCTTKQQYLPSSNILQTRYIHEDGVVDIVDFFPRPKNAKVVFKGPKQSAYREMTSVQEELKQWLVRRVECIRGSLELEVELFPAFDYATEPHTTTILQENAIPHCPQSKTATFRSKNVQLQLDVSMDRGEDSEDSWPGVCFKKVKKPGMLGEGIIASINIREGQAVSFVLRNDSENHVTEIINSTILDTQQHDTQAYWYNWISRSKYKGRWREVVSRSLMILKLMTYEPTGAIIAAPTFSIPEDIGGVRSSNWDYRFSWVRDSSFTIYILLRLGFTEEADAYMEFISERFLKSRVADGGLPIMFTIRGETDIPERELTHLDGYRGSKPVRIGNGAAFHQQFDIYGELMDAIYLYNKYGKPIHWDLWCTVRNMLDYVLTILHQPDMSIWEVRNNKQNFTYSKIMLWVAFDRGLRLSEKRNFPCPNRANWLAARDSLYEEIMVKGYNKDMKCFIQSYESQTMLDSSILIAPLVFFIAPNDPRFLNTMDRIMLPPEKGGLTSTGLVYRYNTELSEDGVGGREGAFSMCTFWLVEAMTRASVYEPRYLPRAINLFENMLSFSNHLMMFSEEISRSGEQLGNTPQAFSHLALISAAFNLDRVSECNKERA</sequence>
<evidence type="ECO:0000313" key="3">
    <source>
        <dbReference type="EMBL" id="KAG7292429.1"/>
    </source>
</evidence>
<reference evidence="3" key="1">
    <citation type="submission" date="2023-02" db="EMBL/GenBank/DDBJ databases">
        <authorList>
            <person name="Palmer J.M."/>
        </authorList>
    </citation>
    <scope>NUCLEOTIDE SEQUENCE</scope>
    <source>
        <strain evidence="3">FW57</strain>
    </source>
</reference>
<proteinExistence type="predicted"/>
<accession>A0AAD4HYQ3</accession>
<dbReference type="InterPro" id="IPR008928">
    <property type="entry name" value="6-hairpin_glycosidase_sf"/>
</dbReference>
<dbReference type="InterPro" id="IPR012341">
    <property type="entry name" value="6hp_glycosidase-like_sf"/>
</dbReference>
<dbReference type="Pfam" id="PF00723">
    <property type="entry name" value="Glyco_hydro_15"/>
    <property type="match status" value="1"/>
</dbReference>
<dbReference type="EMBL" id="JAHCVI010000001">
    <property type="protein sequence ID" value="KAG7292429.1"/>
    <property type="molecule type" value="Genomic_DNA"/>
</dbReference>
<dbReference type="Proteomes" id="UP001197093">
    <property type="component" value="Unassembled WGS sequence"/>
</dbReference>
<comment type="caution">
    <text evidence="3">The sequence shown here is derived from an EMBL/GenBank/DDBJ whole genome shotgun (WGS) entry which is preliminary data.</text>
</comment>
<evidence type="ECO:0000313" key="4">
    <source>
        <dbReference type="Proteomes" id="UP001197093"/>
    </source>
</evidence>
<dbReference type="GO" id="GO:0004553">
    <property type="term" value="F:hydrolase activity, hydrolyzing O-glycosyl compounds"/>
    <property type="evidence" value="ECO:0007669"/>
    <property type="project" value="UniProtKB-ARBA"/>
</dbReference>
<feature type="domain" description="GH15-like" evidence="1">
    <location>
        <begin position="290"/>
        <end position="669"/>
    </location>
</feature>
<dbReference type="PANTHER" id="PTHR31616">
    <property type="entry name" value="TREHALASE"/>
    <property type="match status" value="1"/>
</dbReference>
<dbReference type="Pfam" id="PF19291">
    <property type="entry name" value="TREH_N"/>
    <property type="match status" value="1"/>
</dbReference>
<dbReference type="AlphaFoldDB" id="A0AAD4HYQ3"/>
<gene>
    <name evidence="3" type="ORF">NEMBOFW57_002464</name>
</gene>
<evidence type="ECO:0008006" key="5">
    <source>
        <dbReference type="Google" id="ProtNLM"/>
    </source>
</evidence>
<organism evidence="3 4">
    <name type="scientific">Staphylotrichum longicolle</name>
    <dbReference type="NCBI Taxonomy" id="669026"/>
    <lineage>
        <taxon>Eukaryota</taxon>
        <taxon>Fungi</taxon>
        <taxon>Dikarya</taxon>
        <taxon>Ascomycota</taxon>
        <taxon>Pezizomycotina</taxon>
        <taxon>Sordariomycetes</taxon>
        <taxon>Sordariomycetidae</taxon>
        <taxon>Sordariales</taxon>
        <taxon>Chaetomiaceae</taxon>
        <taxon>Staphylotrichum</taxon>
    </lineage>
</organism>